<dbReference type="OrthoDB" id="6021714at2759"/>
<feature type="region of interest" description="Disordered" evidence="1">
    <location>
        <begin position="1"/>
        <end position="33"/>
    </location>
</feature>
<feature type="domain" description="HIF-1 alpha C-terminal transactivation" evidence="2">
    <location>
        <begin position="56"/>
        <end position="83"/>
    </location>
</feature>
<gene>
    <name evidence="3" type="ORF">BDFB_001758</name>
</gene>
<evidence type="ECO:0000313" key="4">
    <source>
        <dbReference type="Proteomes" id="UP000292052"/>
    </source>
</evidence>
<comment type="caution">
    <text evidence="3">The sequence shown here is derived from an EMBL/GenBank/DDBJ whole genome shotgun (WGS) entry which is preliminary data.</text>
</comment>
<name>A0A482VI29_ASBVE</name>
<reference evidence="3 4" key="1">
    <citation type="submission" date="2017-03" db="EMBL/GenBank/DDBJ databases">
        <title>Genome of the blue death feigning beetle - Asbolus verrucosus.</title>
        <authorList>
            <person name="Rider S.D."/>
        </authorList>
    </citation>
    <scope>NUCLEOTIDE SEQUENCE [LARGE SCALE GENOMIC DNA]</scope>
    <source>
        <strain evidence="3">Butters</strain>
        <tissue evidence="3">Head and leg muscle</tissue>
    </source>
</reference>
<evidence type="ECO:0000313" key="3">
    <source>
        <dbReference type="EMBL" id="RZC32294.1"/>
    </source>
</evidence>
<dbReference type="AlphaFoldDB" id="A0A482VI29"/>
<dbReference type="InterPro" id="IPR014887">
    <property type="entry name" value="HIF-1_CTAD"/>
</dbReference>
<accession>A0A482VI29</accession>
<protein>
    <submittedName>
        <fullName evidence="3">HIF-1a CTAD domain containing protein</fullName>
    </submittedName>
</protein>
<evidence type="ECO:0000256" key="1">
    <source>
        <dbReference type="SAM" id="MobiDB-lite"/>
    </source>
</evidence>
<dbReference type="Pfam" id="PF08778">
    <property type="entry name" value="HIF-1a_CTAD"/>
    <property type="match status" value="1"/>
</dbReference>
<organism evidence="3 4">
    <name type="scientific">Asbolus verrucosus</name>
    <name type="common">Desert ironclad beetle</name>
    <dbReference type="NCBI Taxonomy" id="1661398"/>
    <lineage>
        <taxon>Eukaryota</taxon>
        <taxon>Metazoa</taxon>
        <taxon>Ecdysozoa</taxon>
        <taxon>Arthropoda</taxon>
        <taxon>Hexapoda</taxon>
        <taxon>Insecta</taxon>
        <taxon>Pterygota</taxon>
        <taxon>Neoptera</taxon>
        <taxon>Endopterygota</taxon>
        <taxon>Coleoptera</taxon>
        <taxon>Polyphaga</taxon>
        <taxon>Cucujiformia</taxon>
        <taxon>Tenebrionidae</taxon>
        <taxon>Pimeliinae</taxon>
        <taxon>Asbolus</taxon>
    </lineage>
</organism>
<sequence>MTLNDDPMIGRNLKRSEERLSVKQPEDGVESRKNTIRKNSISLLDPDATAIPSLLDLTQQDFEVNAPVNNLLLQGTDLLTALDISGGI</sequence>
<dbReference type="STRING" id="1661398.A0A482VI29"/>
<keyword evidence="4" id="KW-1185">Reference proteome</keyword>
<dbReference type="Proteomes" id="UP000292052">
    <property type="component" value="Unassembled WGS sequence"/>
</dbReference>
<evidence type="ECO:0000259" key="2">
    <source>
        <dbReference type="Pfam" id="PF08778"/>
    </source>
</evidence>
<dbReference type="EMBL" id="QDEB01098261">
    <property type="protein sequence ID" value="RZC32294.1"/>
    <property type="molecule type" value="Genomic_DNA"/>
</dbReference>
<feature type="compositionally biased region" description="Basic and acidic residues" evidence="1">
    <location>
        <begin position="14"/>
        <end position="33"/>
    </location>
</feature>
<proteinExistence type="predicted"/>